<evidence type="ECO:0000313" key="1">
    <source>
        <dbReference type="EMBL" id="RMH99479.1"/>
    </source>
</evidence>
<evidence type="ECO:0008006" key="3">
    <source>
        <dbReference type="Google" id="ProtNLM"/>
    </source>
</evidence>
<dbReference type="EMBL" id="RFFN01000001">
    <property type="protein sequence ID" value="RMH99479.1"/>
    <property type="molecule type" value="Genomic_DNA"/>
</dbReference>
<reference evidence="1 2" key="1">
    <citation type="submission" date="2018-10" db="EMBL/GenBank/DDBJ databases">
        <title>Pseudomonas songnenensis NEAU-ST5-5(T) genome.</title>
        <authorList>
            <person name="Pengp J."/>
            <person name="Liu Z.-P."/>
        </authorList>
    </citation>
    <scope>NUCLEOTIDE SEQUENCE [LARGE SCALE GENOMIC DNA]</scope>
    <source>
        <strain evidence="1 2">NEAU-ST5-5</strain>
    </source>
</reference>
<dbReference type="RefSeq" id="WP_122097880.1">
    <property type="nucleotide sequence ID" value="NZ_JAMOHS010000012.1"/>
</dbReference>
<keyword evidence="2" id="KW-1185">Reference proteome</keyword>
<evidence type="ECO:0000313" key="2">
    <source>
        <dbReference type="Proteomes" id="UP000279228"/>
    </source>
</evidence>
<proteinExistence type="predicted"/>
<comment type="caution">
    <text evidence="1">The sequence shown here is derived from an EMBL/GenBank/DDBJ whole genome shotgun (WGS) entry which is preliminary data.</text>
</comment>
<sequence length="278" mass="32197">MRIALAYFGLPRNSSVCFPSIEKNIYRRLPSGAQVESFYHFYEPLLINNPRSRELGVLGEENYRAFNDMLGILEVTGECLERWDFERIKSYGDVWGDEFKSLSNLVHQLNSLHAVTSRVDDYEPDVVIFLRPDLLYHDALPDFVLPAVLARPNAIYIPHWQWWNGLNDRFAICGRAVYGAYGRRIEQVLPFCKVLGRGLHSERLLRFAMTQAGAKIRTLEMRASRVRVGGEIVEESFSSKRSMGRRENRLALPLARMRACIDHFHYGWSSALRRSMHE</sequence>
<dbReference type="Proteomes" id="UP000279228">
    <property type="component" value="Unassembled WGS sequence"/>
</dbReference>
<organism evidence="1 2">
    <name type="scientific">Pseudomonas songnenensis</name>
    <dbReference type="NCBI Taxonomy" id="1176259"/>
    <lineage>
        <taxon>Bacteria</taxon>
        <taxon>Pseudomonadati</taxon>
        <taxon>Pseudomonadota</taxon>
        <taxon>Gammaproteobacteria</taxon>
        <taxon>Pseudomonadales</taxon>
        <taxon>Pseudomonadaceae</taxon>
        <taxon>Pseudomonas</taxon>
    </lineage>
</organism>
<protein>
    <recommendedName>
        <fullName evidence="3">Sulfotransferase family protein</fullName>
    </recommendedName>
</protein>
<name>A0ABX9V165_9PSED</name>
<gene>
    <name evidence="1" type="ORF">EA798_02040</name>
</gene>
<accession>A0ABX9V165</accession>